<dbReference type="PROSITE" id="PS00518">
    <property type="entry name" value="ZF_RING_1"/>
    <property type="match status" value="1"/>
</dbReference>
<dbReference type="EMBL" id="KZ293753">
    <property type="protein sequence ID" value="PBK80055.1"/>
    <property type="molecule type" value="Genomic_DNA"/>
</dbReference>
<evidence type="ECO:0000256" key="3">
    <source>
        <dbReference type="ARBA" id="ARBA00022833"/>
    </source>
</evidence>
<evidence type="ECO:0000256" key="2">
    <source>
        <dbReference type="ARBA" id="ARBA00022771"/>
    </source>
</evidence>
<dbReference type="Gene3D" id="3.30.40.10">
    <property type="entry name" value="Zinc/RING finger domain, C3HC4 (zinc finger)"/>
    <property type="match status" value="1"/>
</dbReference>
<dbReference type="InterPro" id="IPR001841">
    <property type="entry name" value="Znf_RING"/>
</dbReference>
<keyword evidence="1" id="KW-0479">Metal-binding</keyword>
<dbReference type="Proteomes" id="UP000217790">
    <property type="component" value="Unassembled WGS sequence"/>
</dbReference>
<dbReference type="InterPro" id="IPR013083">
    <property type="entry name" value="Znf_RING/FYVE/PHD"/>
</dbReference>
<evidence type="ECO:0000313" key="6">
    <source>
        <dbReference type="EMBL" id="PBK80055.1"/>
    </source>
</evidence>
<evidence type="ECO:0000313" key="7">
    <source>
        <dbReference type="Proteomes" id="UP000217790"/>
    </source>
</evidence>
<protein>
    <recommendedName>
        <fullName evidence="5">RING-type domain-containing protein</fullName>
    </recommendedName>
</protein>
<dbReference type="SUPFAM" id="SSF57850">
    <property type="entry name" value="RING/U-box"/>
    <property type="match status" value="1"/>
</dbReference>
<keyword evidence="2 4" id="KW-0863">Zinc-finger</keyword>
<dbReference type="GO" id="GO:0008270">
    <property type="term" value="F:zinc ion binding"/>
    <property type="evidence" value="ECO:0007669"/>
    <property type="project" value="UniProtKB-KW"/>
</dbReference>
<dbReference type="InParanoid" id="A0A2H3CAE1"/>
<sequence>MAKSEALACAAHIQAQAERLWAALQPQWRTIEKELTCHVCCHKLWSAVRFPPNSLAPCGHIVCAGCAYQWFKSRHGKGALTCVSCNDVVTQRPLRAHLVEQAVSKLPTVNEEERTGREEADQKRGYLGDVSWNDFF</sequence>
<feature type="domain" description="RING-type" evidence="5">
    <location>
        <begin position="37"/>
        <end position="86"/>
    </location>
</feature>
<name>A0A2H3CAE1_ARMGA</name>
<dbReference type="PROSITE" id="PS50089">
    <property type="entry name" value="ZF_RING_2"/>
    <property type="match status" value="1"/>
</dbReference>
<evidence type="ECO:0000256" key="1">
    <source>
        <dbReference type="ARBA" id="ARBA00022723"/>
    </source>
</evidence>
<proteinExistence type="predicted"/>
<dbReference type="OrthoDB" id="3035474at2759"/>
<accession>A0A2H3CAE1</accession>
<evidence type="ECO:0000259" key="5">
    <source>
        <dbReference type="PROSITE" id="PS50089"/>
    </source>
</evidence>
<dbReference type="AlphaFoldDB" id="A0A2H3CAE1"/>
<gene>
    <name evidence="6" type="ORF">ARMGADRAFT_1092532</name>
</gene>
<evidence type="ECO:0000256" key="4">
    <source>
        <dbReference type="PROSITE-ProRule" id="PRU00175"/>
    </source>
</evidence>
<dbReference type="InterPro" id="IPR017907">
    <property type="entry name" value="Znf_RING_CS"/>
</dbReference>
<keyword evidence="7" id="KW-1185">Reference proteome</keyword>
<keyword evidence="3" id="KW-0862">Zinc</keyword>
<reference evidence="7" key="1">
    <citation type="journal article" date="2017" name="Nat. Ecol. Evol.">
        <title>Genome expansion and lineage-specific genetic innovations in the forest pathogenic fungi Armillaria.</title>
        <authorList>
            <person name="Sipos G."/>
            <person name="Prasanna A.N."/>
            <person name="Walter M.C."/>
            <person name="O'Connor E."/>
            <person name="Balint B."/>
            <person name="Krizsan K."/>
            <person name="Kiss B."/>
            <person name="Hess J."/>
            <person name="Varga T."/>
            <person name="Slot J."/>
            <person name="Riley R."/>
            <person name="Boka B."/>
            <person name="Rigling D."/>
            <person name="Barry K."/>
            <person name="Lee J."/>
            <person name="Mihaltcheva S."/>
            <person name="LaButti K."/>
            <person name="Lipzen A."/>
            <person name="Waldron R."/>
            <person name="Moloney N.M."/>
            <person name="Sperisen C."/>
            <person name="Kredics L."/>
            <person name="Vagvoelgyi C."/>
            <person name="Patrignani A."/>
            <person name="Fitzpatrick D."/>
            <person name="Nagy I."/>
            <person name="Doyle S."/>
            <person name="Anderson J.B."/>
            <person name="Grigoriev I.V."/>
            <person name="Gueldener U."/>
            <person name="Muensterkoetter M."/>
            <person name="Nagy L.G."/>
        </authorList>
    </citation>
    <scope>NUCLEOTIDE SEQUENCE [LARGE SCALE GENOMIC DNA]</scope>
    <source>
        <strain evidence="7">Ar21-2</strain>
    </source>
</reference>
<organism evidence="6 7">
    <name type="scientific">Armillaria gallica</name>
    <name type="common">Bulbous honey fungus</name>
    <name type="synonym">Armillaria bulbosa</name>
    <dbReference type="NCBI Taxonomy" id="47427"/>
    <lineage>
        <taxon>Eukaryota</taxon>
        <taxon>Fungi</taxon>
        <taxon>Dikarya</taxon>
        <taxon>Basidiomycota</taxon>
        <taxon>Agaricomycotina</taxon>
        <taxon>Agaricomycetes</taxon>
        <taxon>Agaricomycetidae</taxon>
        <taxon>Agaricales</taxon>
        <taxon>Marasmiineae</taxon>
        <taxon>Physalacriaceae</taxon>
        <taxon>Armillaria</taxon>
    </lineage>
</organism>